<evidence type="ECO:0000256" key="9">
    <source>
        <dbReference type="ARBA" id="ARBA00022989"/>
    </source>
</evidence>
<keyword evidence="12" id="KW-0594">Phospholipid biosynthesis</keyword>
<dbReference type="KEGG" id="lrs:PX52LOC_02204"/>
<dbReference type="GO" id="GO:0046474">
    <property type="term" value="P:glycerophospholipid biosynthetic process"/>
    <property type="evidence" value="ECO:0007669"/>
    <property type="project" value="TreeGrafter"/>
</dbReference>
<proteinExistence type="inferred from homology"/>
<organism evidence="18 19">
    <name type="scientific">Limnoglobus roseus</name>
    <dbReference type="NCBI Taxonomy" id="2598579"/>
    <lineage>
        <taxon>Bacteria</taxon>
        <taxon>Pseudomonadati</taxon>
        <taxon>Planctomycetota</taxon>
        <taxon>Planctomycetia</taxon>
        <taxon>Gemmatales</taxon>
        <taxon>Gemmataceae</taxon>
        <taxon>Limnoglobus</taxon>
    </lineage>
</organism>
<keyword evidence="19" id="KW-1185">Reference proteome</keyword>
<dbReference type="PANTHER" id="PTHR14269:SF62">
    <property type="entry name" value="CDP-DIACYLGLYCEROL--GLYCEROL-3-PHOSPHATE 3-PHOSPHATIDYLTRANSFERASE 1, CHLOROPLASTIC"/>
    <property type="match status" value="1"/>
</dbReference>
<dbReference type="GO" id="GO:0008444">
    <property type="term" value="F:CDP-diacylglycerol-glycerol-3-phosphate 3-phosphatidyltransferase activity"/>
    <property type="evidence" value="ECO:0007669"/>
    <property type="project" value="UniProtKB-UniRule"/>
</dbReference>
<keyword evidence="6" id="KW-0444">Lipid biosynthesis</keyword>
<dbReference type="EC" id="2.7.8.5" evidence="4 15"/>
<dbReference type="AlphaFoldDB" id="A0A5C1A7L5"/>
<evidence type="ECO:0000313" key="18">
    <source>
        <dbReference type="EMBL" id="QEL15289.1"/>
    </source>
</evidence>
<comment type="pathway">
    <text evidence="2">Phospholipid metabolism; phosphatidylglycerol biosynthesis; phosphatidylglycerol from CDP-diacylglycerol: step 1/2.</text>
</comment>
<evidence type="ECO:0000256" key="8">
    <source>
        <dbReference type="ARBA" id="ARBA00022692"/>
    </source>
</evidence>
<evidence type="ECO:0000256" key="13">
    <source>
        <dbReference type="ARBA" id="ARBA00023264"/>
    </source>
</evidence>
<dbReference type="PIRSF" id="PIRSF000847">
    <property type="entry name" value="Phos_ph_gly_syn"/>
    <property type="match status" value="1"/>
</dbReference>
<accession>A0A5C1A7L5</accession>
<evidence type="ECO:0000313" key="19">
    <source>
        <dbReference type="Proteomes" id="UP000324974"/>
    </source>
</evidence>
<evidence type="ECO:0000256" key="12">
    <source>
        <dbReference type="ARBA" id="ARBA00023209"/>
    </source>
</evidence>
<dbReference type="PANTHER" id="PTHR14269">
    <property type="entry name" value="CDP-DIACYLGLYCEROL--GLYCEROL-3-PHOSPHATE 3-PHOSPHATIDYLTRANSFERASE-RELATED"/>
    <property type="match status" value="1"/>
</dbReference>
<keyword evidence="13" id="KW-1208">Phospholipid metabolism</keyword>
<evidence type="ECO:0000256" key="10">
    <source>
        <dbReference type="ARBA" id="ARBA00023098"/>
    </source>
</evidence>
<dbReference type="EMBL" id="CP042425">
    <property type="protein sequence ID" value="QEL15289.1"/>
    <property type="molecule type" value="Genomic_DNA"/>
</dbReference>
<keyword evidence="9 17" id="KW-1133">Transmembrane helix</keyword>
<protein>
    <recommendedName>
        <fullName evidence="5 15">CDP-diacylglycerol--glycerol-3-phosphate 3-phosphatidyltransferase</fullName>
        <ecNumber evidence="4 15">2.7.8.5</ecNumber>
    </recommendedName>
</protein>
<keyword evidence="11 17" id="KW-0472">Membrane</keyword>
<feature type="transmembrane region" description="Helical" evidence="17">
    <location>
        <begin position="20"/>
        <end position="46"/>
    </location>
</feature>
<evidence type="ECO:0000256" key="3">
    <source>
        <dbReference type="ARBA" id="ARBA00010441"/>
    </source>
</evidence>
<dbReference type="Proteomes" id="UP000324974">
    <property type="component" value="Chromosome"/>
</dbReference>
<evidence type="ECO:0000256" key="11">
    <source>
        <dbReference type="ARBA" id="ARBA00023136"/>
    </source>
</evidence>
<dbReference type="InterPro" id="IPR000462">
    <property type="entry name" value="CDP-OH_P_trans"/>
</dbReference>
<dbReference type="Pfam" id="PF01066">
    <property type="entry name" value="CDP-OH_P_transf"/>
    <property type="match status" value="1"/>
</dbReference>
<comment type="similarity">
    <text evidence="3 16">Belongs to the CDP-alcohol phosphatidyltransferase class-I family.</text>
</comment>
<dbReference type="RefSeq" id="WP_246173689.1">
    <property type="nucleotide sequence ID" value="NZ_CP042425.1"/>
</dbReference>
<feature type="transmembrane region" description="Helical" evidence="17">
    <location>
        <begin position="157"/>
        <end position="177"/>
    </location>
</feature>
<dbReference type="InterPro" id="IPR043130">
    <property type="entry name" value="CDP-OH_PTrfase_TM_dom"/>
</dbReference>
<dbReference type="InterPro" id="IPR048254">
    <property type="entry name" value="CDP_ALCOHOL_P_TRANSF_CS"/>
</dbReference>
<evidence type="ECO:0000256" key="5">
    <source>
        <dbReference type="ARBA" id="ARBA00014944"/>
    </source>
</evidence>
<evidence type="ECO:0000256" key="7">
    <source>
        <dbReference type="ARBA" id="ARBA00022679"/>
    </source>
</evidence>
<dbReference type="InterPro" id="IPR050324">
    <property type="entry name" value="CDP-alcohol_PTase-I"/>
</dbReference>
<name>A0A5C1A7L5_9BACT</name>
<evidence type="ECO:0000256" key="15">
    <source>
        <dbReference type="NCBIfam" id="TIGR00560"/>
    </source>
</evidence>
<comment type="catalytic activity">
    <reaction evidence="14">
        <text>a CDP-1,2-diacyl-sn-glycerol + sn-glycerol 3-phosphate = a 1,2-diacyl-sn-glycero-3-phospho-(1'-sn-glycero-3'-phosphate) + CMP + H(+)</text>
        <dbReference type="Rhea" id="RHEA:12593"/>
        <dbReference type="ChEBI" id="CHEBI:15378"/>
        <dbReference type="ChEBI" id="CHEBI:57597"/>
        <dbReference type="ChEBI" id="CHEBI:58332"/>
        <dbReference type="ChEBI" id="CHEBI:60110"/>
        <dbReference type="ChEBI" id="CHEBI:60377"/>
        <dbReference type="EC" id="2.7.8.5"/>
    </reaction>
</comment>
<comment type="subcellular location">
    <subcellularLocation>
        <location evidence="1">Membrane</location>
        <topology evidence="1">Multi-pass membrane protein</topology>
    </subcellularLocation>
</comment>
<keyword evidence="7 16" id="KW-0808">Transferase</keyword>
<sequence>MPASSLTSVPNLLSLSRVPLGISIFACIAYQQWLAALVLFMIATITDWLDGWWARRFNLVSTVGRSLDPLTDKFLICGTFIYLQAANVGILPWMVTLVVGREILITGVRGMVEAAGKKFGADWFGKLKTSLQCAVILGVLFLQTIRPHESPVLDDVYRVLLYAMLFATLGSGVQYLMKATKLLQ</sequence>
<reference evidence="19" key="1">
    <citation type="submission" date="2019-08" db="EMBL/GenBank/DDBJ databases">
        <title>Limnoglobus roseus gen. nov., sp. nov., a novel freshwater planctomycete with a giant genome from the family Gemmataceae.</title>
        <authorList>
            <person name="Kulichevskaya I.S."/>
            <person name="Naumoff D.G."/>
            <person name="Miroshnikov K."/>
            <person name="Ivanova A."/>
            <person name="Philippov D.A."/>
            <person name="Hakobyan A."/>
            <person name="Rijpstra I.C."/>
            <person name="Sinninghe Damste J.S."/>
            <person name="Liesack W."/>
            <person name="Dedysh S.N."/>
        </authorList>
    </citation>
    <scope>NUCLEOTIDE SEQUENCE [LARGE SCALE GENOMIC DNA]</scope>
    <source>
        <strain evidence="19">PX52</strain>
    </source>
</reference>
<dbReference type="InterPro" id="IPR004570">
    <property type="entry name" value="Phosphatidylglycerol_P_synth"/>
</dbReference>
<evidence type="ECO:0000256" key="6">
    <source>
        <dbReference type="ARBA" id="ARBA00022516"/>
    </source>
</evidence>
<evidence type="ECO:0000256" key="2">
    <source>
        <dbReference type="ARBA" id="ARBA00005042"/>
    </source>
</evidence>
<evidence type="ECO:0000256" key="4">
    <source>
        <dbReference type="ARBA" id="ARBA00013170"/>
    </source>
</evidence>
<evidence type="ECO:0000256" key="17">
    <source>
        <dbReference type="SAM" id="Phobius"/>
    </source>
</evidence>
<keyword evidence="8 17" id="KW-0812">Transmembrane</keyword>
<dbReference type="GO" id="GO:0016020">
    <property type="term" value="C:membrane"/>
    <property type="evidence" value="ECO:0007669"/>
    <property type="project" value="UniProtKB-SubCell"/>
</dbReference>
<evidence type="ECO:0000256" key="1">
    <source>
        <dbReference type="ARBA" id="ARBA00004141"/>
    </source>
</evidence>
<dbReference type="Gene3D" id="1.20.120.1760">
    <property type="match status" value="1"/>
</dbReference>
<dbReference type="NCBIfam" id="TIGR00560">
    <property type="entry name" value="pgsA"/>
    <property type="match status" value="1"/>
</dbReference>
<evidence type="ECO:0000256" key="16">
    <source>
        <dbReference type="RuleBase" id="RU003750"/>
    </source>
</evidence>
<dbReference type="PROSITE" id="PS00379">
    <property type="entry name" value="CDP_ALCOHOL_P_TRANSF"/>
    <property type="match status" value="1"/>
</dbReference>
<keyword evidence="10" id="KW-0443">Lipid metabolism</keyword>
<gene>
    <name evidence="18" type="ORF">PX52LOC_02204</name>
</gene>
<evidence type="ECO:0000256" key="14">
    <source>
        <dbReference type="ARBA" id="ARBA00048586"/>
    </source>
</evidence>